<dbReference type="InterPro" id="IPR013413">
    <property type="entry name" value="CRISPR-assoc_prot_NE0113"/>
</dbReference>
<dbReference type="Pfam" id="PF09623">
    <property type="entry name" value="Cas_NE0113"/>
    <property type="match status" value="1"/>
</dbReference>
<feature type="domain" description="CRISPR system ring nuclease SSO2081-like" evidence="1">
    <location>
        <begin position="16"/>
        <end position="238"/>
    </location>
</feature>
<evidence type="ECO:0000313" key="2">
    <source>
        <dbReference type="EMBL" id="QEA06058.1"/>
    </source>
</evidence>
<dbReference type="NCBIfam" id="TIGR02584">
    <property type="entry name" value="cas_NE0113"/>
    <property type="match status" value="1"/>
</dbReference>
<gene>
    <name evidence="2" type="ORF">KBTEX_02387</name>
</gene>
<organism evidence="2">
    <name type="scientific">uncultured organism</name>
    <dbReference type="NCBI Taxonomy" id="155900"/>
    <lineage>
        <taxon>unclassified sequences</taxon>
        <taxon>environmental samples</taxon>
    </lineage>
</organism>
<name>A0A5B8RDS9_9ZZZZ</name>
<proteinExistence type="predicted"/>
<sequence length="381" mass="42525">MPERFRDTLLCVTGLTPQVVTETVYALAQEAAAGGKSRIPERIEVITTTEGRRRIQLSLFSRAGGQGHFDQLCSDCGIDRDAITFDESCIHVIRNGEDEPLGDIVNADDNAHAADLINDRIRAWTTDDDVRLHVSLAGGRKTMGFYAGYALSLYARPQDRLSHVLVNPPFESHPDFFYPPPYPRTLTLRGRNDYVSTADARLQLADIPFVRLREEMDKTLLYGELSFSEAVARAQQVLERPELVIDVGERVAWLQGHPVELSATHFAWLTCFARRVLAGRPPIGFGEEAADDLRATVDWLEGEGPSTLKDHVEAARDELRQTGDSGYFSRTRTRLNTALSERSGLHPAAVARYQLRSYGRRPHTVYGLPLAAEQVRIEGEP</sequence>
<dbReference type="EMBL" id="MN079123">
    <property type="protein sequence ID" value="QEA06058.1"/>
    <property type="molecule type" value="Genomic_DNA"/>
</dbReference>
<dbReference type="InterPro" id="IPR019092">
    <property type="entry name" value="SSO2081-like_dom"/>
</dbReference>
<reference evidence="2" key="1">
    <citation type="submission" date="2019-06" db="EMBL/GenBank/DDBJ databases">
        <authorList>
            <person name="Murdoch R.W."/>
            <person name="Fathepure B."/>
        </authorList>
    </citation>
    <scope>NUCLEOTIDE SEQUENCE</scope>
</reference>
<accession>A0A5B8RDS9</accession>
<protein>
    <recommendedName>
        <fullName evidence="1">CRISPR system ring nuclease SSO2081-like domain-containing protein</fullName>
    </recommendedName>
</protein>
<evidence type="ECO:0000259" key="1">
    <source>
        <dbReference type="Pfam" id="PF09623"/>
    </source>
</evidence>
<dbReference type="CDD" id="cd09741">
    <property type="entry name" value="Csx1_III-U"/>
    <property type="match status" value="1"/>
</dbReference>
<dbReference type="AlphaFoldDB" id="A0A5B8RDS9"/>